<dbReference type="OrthoDB" id="9802649at2"/>
<dbReference type="InterPro" id="IPR029044">
    <property type="entry name" value="Nucleotide-diphossugar_trans"/>
</dbReference>
<dbReference type="PANTHER" id="PTHR22916">
    <property type="entry name" value="GLYCOSYLTRANSFERASE"/>
    <property type="match status" value="1"/>
</dbReference>
<dbReference type="STRING" id="435908.IDSA_01055"/>
<comment type="caution">
    <text evidence="2">The sequence shown here is derived from an EMBL/GenBank/DDBJ whole genome shotgun (WGS) entry which is preliminary data.</text>
</comment>
<dbReference type="AlphaFoldDB" id="A0A094IW89"/>
<dbReference type="EMBL" id="JPER01000001">
    <property type="protein sequence ID" value="KFZ31347.1"/>
    <property type="molecule type" value="Genomic_DNA"/>
</dbReference>
<dbReference type="Pfam" id="PF00535">
    <property type="entry name" value="Glycos_transf_2"/>
    <property type="match status" value="1"/>
</dbReference>
<organism evidence="2 3">
    <name type="scientific">Pseudidiomarina salinarum</name>
    <dbReference type="NCBI Taxonomy" id="435908"/>
    <lineage>
        <taxon>Bacteria</taxon>
        <taxon>Pseudomonadati</taxon>
        <taxon>Pseudomonadota</taxon>
        <taxon>Gammaproteobacteria</taxon>
        <taxon>Alteromonadales</taxon>
        <taxon>Idiomarinaceae</taxon>
        <taxon>Pseudidiomarina</taxon>
    </lineage>
</organism>
<accession>A0A094IW89</accession>
<dbReference type="CDD" id="cd00761">
    <property type="entry name" value="Glyco_tranf_GTA_type"/>
    <property type="match status" value="1"/>
</dbReference>
<dbReference type="eggNOG" id="COG0463">
    <property type="taxonomic scope" value="Bacteria"/>
</dbReference>
<evidence type="ECO:0000313" key="2">
    <source>
        <dbReference type="EMBL" id="KFZ31347.1"/>
    </source>
</evidence>
<keyword evidence="3" id="KW-1185">Reference proteome</keyword>
<name>A0A094IW89_9GAMM</name>
<proteinExistence type="predicted"/>
<dbReference type="InterPro" id="IPR001173">
    <property type="entry name" value="Glyco_trans_2-like"/>
</dbReference>
<feature type="domain" description="Glycosyltransferase 2-like" evidence="1">
    <location>
        <begin position="6"/>
        <end position="133"/>
    </location>
</feature>
<dbReference type="PANTHER" id="PTHR22916:SF3">
    <property type="entry name" value="UDP-GLCNAC:BETAGAL BETA-1,3-N-ACETYLGLUCOSAMINYLTRANSFERASE-LIKE PROTEIN 1"/>
    <property type="match status" value="1"/>
</dbReference>
<protein>
    <recommendedName>
        <fullName evidence="1">Glycosyltransferase 2-like domain-containing protein</fullName>
    </recommendedName>
</protein>
<gene>
    <name evidence="2" type="ORF">IDSA_01055</name>
</gene>
<dbReference type="GO" id="GO:0016758">
    <property type="term" value="F:hexosyltransferase activity"/>
    <property type="evidence" value="ECO:0007669"/>
    <property type="project" value="UniProtKB-ARBA"/>
</dbReference>
<dbReference type="Proteomes" id="UP000054363">
    <property type="component" value="Unassembled WGS sequence"/>
</dbReference>
<evidence type="ECO:0000313" key="3">
    <source>
        <dbReference type="Proteomes" id="UP000054363"/>
    </source>
</evidence>
<reference evidence="2 3" key="1">
    <citation type="submission" date="2014-06" db="EMBL/GenBank/DDBJ databases">
        <title>The draft genome sequence of Idiomarina salinarum ISL-52.</title>
        <authorList>
            <person name="Du J."/>
            <person name="Shao Z."/>
        </authorList>
    </citation>
    <scope>NUCLEOTIDE SEQUENCE [LARGE SCALE GENOMIC DNA]</scope>
    <source>
        <strain evidence="2 3">ISL-52</strain>
    </source>
</reference>
<evidence type="ECO:0000259" key="1">
    <source>
        <dbReference type="Pfam" id="PF00535"/>
    </source>
</evidence>
<dbReference type="SUPFAM" id="SSF53448">
    <property type="entry name" value="Nucleotide-diphospho-sugar transferases"/>
    <property type="match status" value="1"/>
</dbReference>
<dbReference type="RefSeq" id="WP_034773634.1">
    <property type="nucleotide sequence ID" value="NZ_JPER01000001.1"/>
</dbReference>
<sequence length="251" mass="28523">MQPLVSIIMPSFNSARSIAESVQSVIDQSFSNWELIICDDCSQDETVSLALKIAESEERIVIISNDVNSGPAVARNNALRMARGRFIAFLDSDDLWFDNFLEAQLEFLAATSANFVFSGYEIFYDGIDRNKSYFMPTADATFDGILKQCQISCLTAIYDSKIIGKMPMPNYGREDLGCWLNILKKTEKAYCNRQILAAYRIRPGSVSRNKLKIMHEQWQTIRGAANLGIVRSCFYISIWAWKGIVKYHFSR</sequence>
<dbReference type="Gene3D" id="3.90.550.10">
    <property type="entry name" value="Spore Coat Polysaccharide Biosynthesis Protein SpsA, Chain A"/>
    <property type="match status" value="1"/>
</dbReference>